<dbReference type="Proteomes" id="UP000033428">
    <property type="component" value="Unassembled WGS sequence"/>
</dbReference>
<sequence>MMKTSKQSLDILVEQFKYYRYNVGNIKVLLDGQNINLDIELSGDTGKRVFNIVLHDLF</sequence>
<protein>
    <submittedName>
        <fullName evidence="1">Uncharacterized protein</fullName>
    </submittedName>
</protein>
<organism evidence="1 2">
    <name type="scientific">Candidatus Omnitrophus magneticus</name>
    <dbReference type="NCBI Taxonomy" id="1609969"/>
    <lineage>
        <taxon>Bacteria</taxon>
        <taxon>Pseudomonadati</taxon>
        <taxon>Candidatus Omnitrophota</taxon>
        <taxon>Candidatus Omnitrophus</taxon>
    </lineage>
</organism>
<dbReference type="EMBL" id="JYNY01000225">
    <property type="protein sequence ID" value="KJJ85051.1"/>
    <property type="molecule type" value="Genomic_DNA"/>
</dbReference>
<accession>A0A0F0CU33</accession>
<name>A0A0F0CU33_9BACT</name>
<evidence type="ECO:0000313" key="2">
    <source>
        <dbReference type="Proteomes" id="UP000033428"/>
    </source>
</evidence>
<comment type="caution">
    <text evidence="1">The sequence shown here is derived from an EMBL/GenBank/DDBJ whole genome shotgun (WGS) entry which is preliminary data.</text>
</comment>
<keyword evidence="2" id="KW-1185">Reference proteome</keyword>
<reference evidence="1 2" key="1">
    <citation type="submission" date="2015-02" db="EMBL/GenBank/DDBJ databases">
        <title>Single-cell genomics of uncultivated deep-branching MTB reveals a conserved set of magnetosome genes.</title>
        <authorList>
            <person name="Kolinko S."/>
            <person name="Richter M."/>
            <person name="Glockner F.O."/>
            <person name="Brachmann A."/>
            <person name="Schuler D."/>
        </authorList>
    </citation>
    <scope>NUCLEOTIDE SEQUENCE [LARGE SCALE GENOMIC DNA]</scope>
    <source>
        <strain evidence="1">SKK-01</strain>
    </source>
</reference>
<dbReference type="AlphaFoldDB" id="A0A0F0CU33"/>
<proteinExistence type="predicted"/>
<evidence type="ECO:0000313" key="1">
    <source>
        <dbReference type="EMBL" id="KJJ85051.1"/>
    </source>
</evidence>
<gene>
    <name evidence="1" type="ORF">OMAG_001079</name>
</gene>